<dbReference type="InterPro" id="IPR036388">
    <property type="entry name" value="WH-like_DNA-bd_sf"/>
</dbReference>
<dbReference type="PANTHER" id="PTHR44688">
    <property type="entry name" value="DNA-BINDING TRANSCRIPTIONAL ACTIVATOR DEVR_DOSR"/>
    <property type="match status" value="1"/>
</dbReference>
<dbReference type="Gene3D" id="1.25.40.10">
    <property type="entry name" value="Tetratricopeptide repeat domain"/>
    <property type="match status" value="1"/>
</dbReference>
<dbReference type="PANTHER" id="PTHR44688:SF16">
    <property type="entry name" value="DNA-BINDING TRANSCRIPTIONAL ACTIVATOR DEVR_DOSR"/>
    <property type="match status" value="1"/>
</dbReference>
<protein>
    <submittedName>
        <fullName evidence="5">LuxR family transcriptional regulator</fullName>
    </submittedName>
</protein>
<reference evidence="5 6" key="1">
    <citation type="submission" date="2019-08" db="EMBL/GenBank/DDBJ databases">
        <title>Paraburkholderia simonii sp. nov. and P. youngii sp. nov. Brazilian and Mexican Mimosa-associated rhizobia.</title>
        <authorList>
            <person name="Mavima L."/>
            <person name="Beukes C.W."/>
            <person name="Palmer M."/>
            <person name="De Meyer S.E."/>
            <person name="James E.K."/>
            <person name="Maluk M."/>
            <person name="Avontuur J.R."/>
            <person name="Chan W.Y."/>
            <person name="Venter S.N."/>
            <person name="Steenkamp E.T."/>
        </authorList>
    </citation>
    <scope>NUCLEOTIDE SEQUENCE [LARGE SCALE GENOMIC DNA]</scope>
    <source>
        <strain evidence="5 6">JPY454</strain>
    </source>
</reference>
<keyword evidence="1" id="KW-0805">Transcription regulation</keyword>
<keyword evidence="2" id="KW-0238">DNA-binding</keyword>
<dbReference type="Proteomes" id="UP000821598">
    <property type="component" value="Unassembled WGS sequence"/>
</dbReference>
<evidence type="ECO:0000259" key="4">
    <source>
        <dbReference type="PROSITE" id="PS50043"/>
    </source>
</evidence>
<dbReference type="InterPro" id="IPR059106">
    <property type="entry name" value="WHD_MalT"/>
</dbReference>
<feature type="domain" description="HTH luxR-type" evidence="4">
    <location>
        <begin position="852"/>
        <end position="917"/>
    </location>
</feature>
<dbReference type="PROSITE" id="PS00622">
    <property type="entry name" value="HTH_LUXR_1"/>
    <property type="match status" value="1"/>
</dbReference>
<dbReference type="Pfam" id="PF13401">
    <property type="entry name" value="AAA_22"/>
    <property type="match status" value="1"/>
</dbReference>
<dbReference type="EMBL" id="VOMC01000003">
    <property type="protein sequence ID" value="NVI03087.1"/>
    <property type="molecule type" value="Genomic_DNA"/>
</dbReference>
<dbReference type="InterPro" id="IPR049945">
    <property type="entry name" value="AAA_22"/>
</dbReference>
<dbReference type="Pfam" id="PF17874">
    <property type="entry name" value="TPR_MalT"/>
    <property type="match status" value="1"/>
</dbReference>
<name>A0ABX2NFE6_9BURK</name>
<evidence type="ECO:0000256" key="1">
    <source>
        <dbReference type="ARBA" id="ARBA00023015"/>
    </source>
</evidence>
<accession>A0ABX2NFE6</accession>
<comment type="caution">
    <text evidence="5">The sequence shown here is derived from an EMBL/GenBank/DDBJ whole genome shotgun (WGS) entry which is preliminary data.</text>
</comment>
<evidence type="ECO:0000256" key="3">
    <source>
        <dbReference type="ARBA" id="ARBA00023163"/>
    </source>
</evidence>
<dbReference type="InterPro" id="IPR027417">
    <property type="entry name" value="P-loop_NTPase"/>
</dbReference>
<evidence type="ECO:0000256" key="2">
    <source>
        <dbReference type="ARBA" id="ARBA00023125"/>
    </source>
</evidence>
<keyword evidence="6" id="KW-1185">Reference proteome</keyword>
<dbReference type="SUPFAM" id="SSF46894">
    <property type="entry name" value="C-terminal effector domain of the bipartite response regulators"/>
    <property type="match status" value="1"/>
</dbReference>
<dbReference type="CDD" id="cd06170">
    <property type="entry name" value="LuxR_C_like"/>
    <property type="match status" value="1"/>
</dbReference>
<dbReference type="Pfam" id="PF25873">
    <property type="entry name" value="WHD_MalT"/>
    <property type="match status" value="1"/>
</dbReference>
<evidence type="ECO:0000313" key="5">
    <source>
        <dbReference type="EMBL" id="NVI03087.1"/>
    </source>
</evidence>
<dbReference type="InterPro" id="IPR011990">
    <property type="entry name" value="TPR-like_helical_dom_sf"/>
</dbReference>
<evidence type="ECO:0000313" key="6">
    <source>
        <dbReference type="Proteomes" id="UP000821598"/>
    </source>
</evidence>
<sequence length="922" mass="100389">MHVTEASGAVTGGAFAARPPVLLATKIYPPRLPAGLIDRPRLVCLAGEAENKRLTVIKAPAGFGKTSLALTWLERLRREGVLVAWLSLDSEDDEPARFLYHLAQALQQACDNVGASAIGLTTAASLVPAQAIVSTLINELVEVADEVCIFLDDFHLISLPAIHDAVSFLVENAPSHVHVVICTRTDPPLPLGRLRARNSLLELDASTLRFDFDETRSFVEHECPGKLHASSIKSLFTRTEGWAAALRISASVLARSAHKPYAEVAPASGASRPFAAYLEDMVKRLPGGMVEFMLRTSILERLSAPLCEALTGVRTSQAMLESIAARQLLLEPLDLDGSWFRFHHLMGEYLHRRLQTQHRDEVADLHRRACQWYAQDAQWTDAVRHAIAAGDTEEAVSLIGRCAMALVTKGDLLTLLGWQRQFPAHLMRSQIKVTLAIAWGMALAMRFGEALAMLDTIEKDADASGADASTDSGPVHWECQAIRSVVAALQDDAHACLALAQTCLERPSTDIWTTNVVSNVVRFAHWKTGNLEALYAVPWVPYSIEEDSRNVFASVYRLTLLGHVEMQQLHFPLAERYFQGAMRLAEQHAGPKSIAVAQVAPMIGQLRYEQGRLDEAEALVSDLMPVIDAAVLLDSALMAYRMLIRTAGARSETVQAYALIDRAQALAYARKWDRLSAGALVERTRLNLAEGRIVEAAASVAQLDRLADAASAAATSAAPEIATYRGLARAYLAMEQGRTQDAADTLTASLQAIECRHGCYLALRLRTVLALVWMAAGERARAVETFRQVLKAAAPAGLYQSIVDQGPQIVPLLQAVRDALRGEAQAKALLAYVDRLLDGSRALYQPGDTRARNAEREALSARERDIIGLIAHGQSNKEIARTLGIAPETVKSHVKSIFVKLSVDKRAQAVARAQSLGLVGSV</sequence>
<dbReference type="Gene3D" id="3.40.50.300">
    <property type="entry name" value="P-loop containing nucleotide triphosphate hydrolases"/>
    <property type="match status" value="1"/>
</dbReference>
<dbReference type="Gene3D" id="1.10.10.10">
    <property type="entry name" value="Winged helix-like DNA-binding domain superfamily/Winged helix DNA-binding domain"/>
    <property type="match status" value="1"/>
</dbReference>
<dbReference type="PRINTS" id="PR00038">
    <property type="entry name" value="HTHLUXR"/>
</dbReference>
<keyword evidence="3" id="KW-0804">Transcription</keyword>
<dbReference type="SMART" id="SM00421">
    <property type="entry name" value="HTH_LUXR"/>
    <property type="match status" value="1"/>
</dbReference>
<dbReference type="InterPro" id="IPR016032">
    <property type="entry name" value="Sig_transdc_resp-reg_C-effctor"/>
</dbReference>
<organism evidence="5 6">
    <name type="scientific">Paraburkholderia youngii</name>
    <dbReference type="NCBI Taxonomy" id="2782701"/>
    <lineage>
        <taxon>Bacteria</taxon>
        <taxon>Pseudomonadati</taxon>
        <taxon>Pseudomonadota</taxon>
        <taxon>Betaproteobacteria</taxon>
        <taxon>Burkholderiales</taxon>
        <taxon>Burkholderiaceae</taxon>
        <taxon>Paraburkholderia</taxon>
    </lineage>
</organism>
<dbReference type="PROSITE" id="PS50043">
    <property type="entry name" value="HTH_LUXR_2"/>
    <property type="match status" value="1"/>
</dbReference>
<dbReference type="InterPro" id="IPR041617">
    <property type="entry name" value="TPR_MalT"/>
</dbReference>
<dbReference type="RefSeq" id="WP_176365823.1">
    <property type="nucleotide sequence ID" value="NZ_VOMC01000003.1"/>
</dbReference>
<dbReference type="SUPFAM" id="SSF52540">
    <property type="entry name" value="P-loop containing nucleoside triphosphate hydrolases"/>
    <property type="match status" value="1"/>
</dbReference>
<proteinExistence type="predicted"/>
<dbReference type="InterPro" id="IPR000792">
    <property type="entry name" value="Tscrpt_reg_LuxR_C"/>
</dbReference>
<dbReference type="Pfam" id="PF00196">
    <property type="entry name" value="GerE"/>
    <property type="match status" value="1"/>
</dbReference>
<gene>
    <name evidence="5" type="ORF">FSB64_04530</name>
</gene>